<sequence length="31" mass="3389">MDLSMVTLNTFFDNCKEIDGDFVGLFNASGS</sequence>
<organism evidence="1 2">
    <name type="scientific">Maribacter ulvicola</name>
    <dbReference type="NCBI Taxonomy" id="228959"/>
    <lineage>
        <taxon>Bacteria</taxon>
        <taxon>Pseudomonadati</taxon>
        <taxon>Bacteroidota</taxon>
        <taxon>Flavobacteriia</taxon>
        <taxon>Flavobacteriales</taxon>
        <taxon>Flavobacteriaceae</taxon>
        <taxon>Maribacter</taxon>
    </lineage>
</organism>
<name>A0A1N6UBP0_9FLAO</name>
<reference evidence="2" key="1">
    <citation type="submission" date="2017-01" db="EMBL/GenBank/DDBJ databases">
        <authorList>
            <person name="Varghese N."/>
            <person name="Submissions S."/>
        </authorList>
    </citation>
    <scope>NUCLEOTIDE SEQUENCE [LARGE SCALE GENOMIC DNA]</scope>
    <source>
        <strain evidence="2">DSM 15366</strain>
    </source>
</reference>
<evidence type="ECO:0000313" key="2">
    <source>
        <dbReference type="Proteomes" id="UP000186953"/>
    </source>
</evidence>
<protein>
    <submittedName>
        <fullName evidence="1">Uncharacterized protein</fullName>
    </submittedName>
</protein>
<keyword evidence="2" id="KW-1185">Reference proteome</keyword>
<proteinExistence type="predicted"/>
<evidence type="ECO:0000313" key="1">
    <source>
        <dbReference type="EMBL" id="SIQ62980.1"/>
    </source>
</evidence>
<gene>
    <name evidence="1" type="ORF">SAMN05421797_102281</name>
</gene>
<dbReference type="STRING" id="228959.SAMN05421797_102281"/>
<dbReference type="EMBL" id="FTMA01000002">
    <property type="protein sequence ID" value="SIQ62980.1"/>
    <property type="molecule type" value="Genomic_DNA"/>
</dbReference>
<dbReference type="AlphaFoldDB" id="A0A1N6UBP0"/>
<dbReference type="Proteomes" id="UP000186953">
    <property type="component" value="Unassembled WGS sequence"/>
</dbReference>
<accession>A0A1N6UBP0</accession>